<reference evidence="2" key="2">
    <citation type="journal article" date="2015" name="Fish Shellfish Immunol.">
        <title>Early steps in the European eel (Anguilla anguilla)-Vibrio vulnificus interaction in the gills: Role of the RtxA13 toxin.</title>
        <authorList>
            <person name="Callol A."/>
            <person name="Pajuelo D."/>
            <person name="Ebbesson L."/>
            <person name="Teles M."/>
            <person name="MacKenzie S."/>
            <person name="Amaro C."/>
        </authorList>
    </citation>
    <scope>NUCLEOTIDE SEQUENCE</scope>
</reference>
<organism evidence="2">
    <name type="scientific">Anguilla anguilla</name>
    <name type="common">European freshwater eel</name>
    <name type="synonym">Muraena anguilla</name>
    <dbReference type="NCBI Taxonomy" id="7936"/>
    <lineage>
        <taxon>Eukaryota</taxon>
        <taxon>Metazoa</taxon>
        <taxon>Chordata</taxon>
        <taxon>Craniata</taxon>
        <taxon>Vertebrata</taxon>
        <taxon>Euteleostomi</taxon>
        <taxon>Actinopterygii</taxon>
        <taxon>Neopterygii</taxon>
        <taxon>Teleostei</taxon>
        <taxon>Anguilliformes</taxon>
        <taxon>Anguillidae</taxon>
        <taxon>Anguilla</taxon>
    </lineage>
</organism>
<accession>A0A0E9XHJ8</accession>
<dbReference type="AlphaFoldDB" id="A0A0E9XHJ8"/>
<proteinExistence type="predicted"/>
<evidence type="ECO:0000313" key="2">
    <source>
        <dbReference type="EMBL" id="JAI01174.1"/>
    </source>
</evidence>
<dbReference type="EMBL" id="GBXM01007404">
    <property type="protein sequence ID" value="JAI01174.1"/>
    <property type="molecule type" value="Transcribed_RNA"/>
</dbReference>
<reference evidence="2" key="1">
    <citation type="submission" date="2014-11" db="EMBL/GenBank/DDBJ databases">
        <authorList>
            <person name="Amaro Gonzalez C."/>
        </authorList>
    </citation>
    <scope>NUCLEOTIDE SEQUENCE</scope>
</reference>
<feature type="region of interest" description="Disordered" evidence="1">
    <location>
        <begin position="1"/>
        <end position="27"/>
    </location>
</feature>
<evidence type="ECO:0000256" key="1">
    <source>
        <dbReference type="SAM" id="MobiDB-lite"/>
    </source>
</evidence>
<name>A0A0E9XHJ8_ANGAN</name>
<protein>
    <submittedName>
        <fullName evidence="2">Uncharacterized protein</fullName>
    </submittedName>
</protein>
<sequence length="27" mass="2907">MVKVPCAGISEGKRRKPMGTLGRISSF</sequence>